<gene>
    <name evidence="2" type="ORF">METZ01_LOCUS236535</name>
</gene>
<accession>A0A382HB34</accession>
<name>A0A382HB34_9ZZZZ</name>
<dbReference type="Gene3D" id="3.40.50.1820">
    <property type="entry name" value="alpha/beta hydrolase"/>
    <property type="match status" value="1"/>
</dbReference>
<dbReference type="PROSITE" id="PS51257">
    <property type="entry name" value="PROKAR_LIPOPROTEIN"/>
    <property type="match status" value="1"/>
</dbReference>
<dbReference type="InterPro" id="IPR000073">
    <property type="entry name" value="AB_hydrolase_1"/>
</dbReference>
<reference evidence="2" key="1">
    <citation type="submission" date="2018-05" db="EMBL/GenBank/DDBJ databases">
        <authorList>
            <person name="Lanie J.A."/>
            <person name="Ng W.-L."/>
            <person name="Kazmierczak K.M."/>
            <person name="Andrzejewski T.M."/>
            <person name="Davidsen T.M."/>
            <person name="Wayne K.J."/>
            <person name="Tettelin H."/>
            <person name="Glass J.I."/>
            <person name="Rusch D."/>
            <person name="Podicherti R."/>
            <person name="Tsui H.-C.T."/>
            <person name="Winkler M.E."/>
        </authorList>
    </citation>
    <scope>NUCLEOTIDE SEQUENCE</scope>
</reference>
<dbReference type="AlphaFoldDB" id="A0A382HB34"/>
<dbReference type="GO" id="GO:0016020">
    <property type="term" value="C:membrane"/>
    <property type="evidence" value="ECO:0007669"/>
    <property type="project" value="TreeGrafter"/>
</dbReference>
<dbReference type="PANTHER" id="PTHR43798">
    <property type="entry name" value="MONOACYLGLYCEROL LIPASE"/>
    <property type="match status" value="1"/>
</dbReference>
<dbReference type="SUPFAM" id="SSF53474">
    <property type="entry name" value="alpha/beta-Hydrolases"/>
    <property type="match status" value="1"/>
</dbReference>
<dbReference type="PANTHER" id="PTHR43798:SF33">
    <property type="entry name" value="HYDROLASE, PUTATIVE (AFU_ORTHOLOGUE AFUA_2G14860)-RELATED"/>
    <property type="match status" value="1"/>
</dbReference>
<evidence type="ECO:0000259" key="1">
    <source>
        <dbReference type="Pfam" id="PF12697"/>
    </source>
</evidence>
<dbReference type="InterPro" id="IPR050266">
    <property type="entry name" value="AB_hydrolase_sf"/>
</dbReference>
<proteinExistence type="predicted"/>
<organism evidence="2">
    <name type="scientific">marine metagenome</name>
    <dbReference type="NCBI Taxonomy" id="408172"/>
    <lineage>
        <taxon>unclassified sequences</taxon>
        <taxon>metagenomes</taxon>
        <taxon>ecological metagenomes</taxon>
    </lineage>
</organism>
<protein>
    <recommendedName>
        <fullName evidence="1">AB hydrolase-1 domain-containing protein</fullName>
    </recommendedName>
</protein>
<dbReference type="Pfam" id="PF12697">
    <property type="entry name" value="Abhydrolase_6"/>
    <property type="match status" value="1"/>
</dbReference>
<feature type="domain" description="AB hydrolase-1" evidence="1">
    <location>
        <begin position="62"/>
        <end position="272"/>
    </location>
</feature>
<dbReference type="InterPro" id="IPR029058">
    <property type="entry name" value="AB_hydrolase_fold"/>
</dbReference>
<dbReference type="EMBL" id="UINC01059834">
    <property type="protein sequence ID" value="SVB83681.1"/>
    <property type="molecule type" value="Genomic_DNA"/>
</dbReference>
<evidence type="ECO:0000313" key="2">
    <source>
        <dbReference type="EMBL" id="SVB83681.1"/>
    </source>
</evidence>
<sequence>MANFTRRMKLWFRTRSTAVLLLLAIFAVACGGSRHNPGLSLVDVGGHRLNIKCSGEGSPAVILGSGLASSNHDWGPVEERVSEFTLVCSYDRAGLGESEATDGVPTAQTASDSLHSLLAGAGIGGPVVLVGHSYGGLVAQLYASQHPENAVALVLVDSLEQNNLVRAGEILGEQAMAAFLRATQANPESVDVMASIDQVKSAGDLGDLPLTVITAEVPDLPPFIDRGIRDQLAGSWLESQQDLVRLSTAGVHVIAEESGHCIQCDQPKLVADSILRDVVRARNR</sequence>